<evidence type="ECO:0000256" key="3">
    <source>
        <dbReference type="ARBA" id="ARBA00023125"/>
    </source>
</evidence>
<dbReference type="Pfam" id="PF00126">
    <property type="entry name" value="HTH_1"/>
    <property type="match status" value="1"/>
</dbReference>
<dbReference type="InterPro" id="IPR000847">
    <property type="entry name" value="LysR_HTH_N"/>
</dbReference>
<evidence type="ECO:0000256" key="2">
    <source>
        <dbReference type="ARBA" id="ARBA00023015"/>
    </source>
</evidence>
<dbReference type="EMBL" id="JBIXLL010000001">
    <property type="protein sequence ID" value="MFJ5427804.1"/>
    <property type="molecule type" value="Genomic_DNA"/>
</dbReference>
<dbReference type="PROSITE" id="PS50931">
    <property type="entry name" value="HTH_LYSR"/>
    <property type="match status" value="1"/>
</dbReference>
<keyword evidence="4" id="KW-0804">Transcription</keyword>
<protein>
    <submittedName>
        <fullName evidence="7">LysR family transcriptional regulator</fullName>
    </submittedName>
</protein>
<feature type="domain" description="HTH lysR-type" evidence="6">
    <location>
        <begin position="11"/>
        <end position="68"/>
    </location>
</feature>
<comment type="caution">
    <text evidence="7">The sequence shown here is derived from an EMBL/GenBank/DDBJ whole genome shotgun (WGS) entry which is preliminary data.</text>
</comment>
<dbReference type="SUPFAM" id="SSF46785">
    <property type="entry name" value="Winged helix' DNA-binding domain"/>
    <property type="match status" value="1"/>
</dbReference>
<dbReference type="PANTHER" id="PTHR30126:SF40">
    <property type="entry name" value="HTH-TYPE TRANSCRIPTIONAL REGULATOR GLTR"/>
    <property type="match status" value="1"/>
</dbReference>
<keyword evidence="2" id="KW-0805">Transcription regulation</keyword>
<dbReference type="SUPFAM" id="SSF53850">
    <property type="entry name" value="Periplasmic binding protein-like II"/>
    <property type="match status" value="1"/>
</dbReference>
<dbReference type="Gene3D" id="3.40.190.10">
    <property type="entry name" value="Periplasmic binding protein-like II"/>
    <property type="match status" value="2"/>
</dbReference>
<organism evidence="7 8">
    <name type="scientific">Pectobacterium actinidiae</name>
    <dbReference type="NCBI Taxonomy" id="1507808"/>
    <lineage>
        <taxon>Bacteria</taxon>
        <taxon>Pseudomonadati</taxon>
        <taxon>Pseudomonadota</taxon>
        <taxon>Gammaproteobacteria</taxon>
        <taxon>Enterobacterales</taxon>
        <taxon>Pectobacteriaceae</taxon>
        <taxon>Pectobacterium</taxon>
    </lineage>
</organism>
<dbReference type="PANTHER" id="PTHR30126">
    <property type="entry name" value="HTH-TYPE TRANSCRIPTIONAL REGULATOR"/>
    <property type="match status" value="1"/>
</dbReference>
<reference evidence="7 8" key="1">
    <citation type="submission" date="2024-10" db="EMBL/GenBank/DDBJ databases">
        <authorList>
            <person name="Lu C.-H."/>
        </authorList>
    </citation>
    <scope>NUCLEOTIDE SEQUENCE [LARGE SCALE GENOMIC DNA]</scope>
    <source>
        <strain evidence="7 8">22ZTDG03-2</strain>
    </source>
</reference>
<dbReference type="RefSeq" id="WP_400393830.1">
    <property type="nucleotide sequence ID" value="NZ_JBIXLL010000001.1"/>
</dbReference>
<gene>
    <name evidence="7" type="ORF">ACIPUP_01370</name>
</gene>
<name>A0ABW8G554_9GAMM</name>
<dbReference type="InterPro" id="IPR005119">
    <property type="entry name" value="LysR_subst-bd"/>
</dbReference>
<dbReference type="Proteomes" id="UP001617689">
    <property type="component" value="Unassembled WGS sequence"/>
</dbReference>
<dbReference type="InterPro" id="IPR036390">
    <property type="entry name" value="WH_DNA-bd_sf"/>
</dbReference>
<evidence type="ECO:0000256" key="1">
    <source>
        <dbReference type="ARBA" id="ARBA00009437"/>
    </source>
</evidence>
<keyword evidence="8" id="KW-1185">Reference proteome</keyword>
<evidence type="ECO:0000313" key="7">
    <source>
        <dbReference type="EMBL" id="MFJ5427804.1"/>
    </source>
</evidence>
<keyword evidence="5" id="KW-0812">Transmembrane</keyword>
<evidence type="ECO:0000256" key="4">
    <source>
        <dbReference type="ARBA" id="ARBA00023163"/>
    </source>
</evidence>
<comment type="similarity">
    <text evidence="1">Belongs to the LysR transcriptional regulatory family.</text>
</comment>
<evidence type="ECO:0000259" key="6">
    <source>
        <dbReference type="PROSITE" id="PS50931"/>
    </source>
</evidence>
<dbReference type="InterPro" id="IPR036388">
    <property type="entry name" value="WH-like_DNA-bd_sf"/>
</dbReference>
<proteinExistence type="inferred from homology"/>
<keyword evidence="3" id="KW-0238">DNA-binding</keyword>
<keyword evidence="5" id="KW-0472">Membrane</keyword>
<dbReference type="Pfam" id="PF03466">
    <property type="entry name" value="LysR_substrate"/>
    <property type="match status" value="1"/>
</dbReference>
<dbReference type="Gene3D" id="1.10.10.10">
    <property type="entry name" value="Winged helix-like DNA-binding domain superfamily/Winged helix DNA-binding domain"/>
    <property type="match status" value="1"/>
</dbReference>
<keyword evidence="5" id="KW-1133">Transmembrane helix</keyword>
<evidence type="ECO:0000313" key="8">
    <source>
        <dbReference type="Proteomes" id="UP001617689"/>
    </source>
</evidence>
<evidence type="ECO:0000256" key="5">
    <source>
        <dbReference type="SAM" id="Phobius"/>
    </source>
</evidence>
<sequence length="294" mass="32526">MNTSFCFGENVEIVDLKTLIALVEQGGITQAAKTLNRVPSAITTRLQQLESTLGVALFLREKKRFILTQEGRSLYDYSKRIIALVDEAENRVRHSMPGGKFRLGALDSMAATRLPAPLARLHAQNPTLELELSTGISKWLYDALLDNRLDAAFLADAPQDDRLERLPVFEEALFIISPAGQKAIHTPDDVRNGTVLAFSDGCSYRDRLLRWYLAHQRKPQRIVEMTSYHAIVSGVAAGMGIGIVPAVLLTLFPDRSLIGTHAISGSESRIVTELLWRKGMRSANLSALLTCLDK</sequence>
<feature type="transmembrane region" description="Helical" evidence="5">
    <location>
        <begin position="228"/>
        <end position="252"/>
    </location>
</feature>
<accession>A0ABW8G554</accession>